<protein>
    <recommendedName>
        <fullName evidence="9">Deoxyuridine 5'-triphosphate nucleotidohydrolase</fullName>
        <shortName evidence="9">dUTPase</shortName>
        <ecNumber evidence="9">3.6.1.23</ecNumber>
    </recommendedName>
    <alternativeName>
        <fullName evidence="9">dUTP pyrophosphatase</fullName>
    </alternativeName>
</protein>
<evidence type="ECO:0000256" key="4">
    <source>
        <dbReference type="ARBA" id="ARBA00022801"/>
    </source>
</evidence>
<comment type="caution">
    <text evidence="11">The sequence shown here is derived from an EMBL/GenBank/DDBJ whole genome shotgun (WGS) entry which is preliminary data.</text>
</comment>
<sequence>MPSVNSAAKMILKYTKAVPEAYAPTKGSTKAAGYDLRSAFDYVIPAHGKEIVDTGIKIELPEGCYGRIAPRSGLAAKNFIDVGAGVIDEDYRGIVKVVLFNHSEAPFDVKKGDRIAQLICERIFYPDIEEVKDLNNTARGEGGFGSTVKRLSLQTNVAPYGPYAIPVIQTSLVEHLRLSTE</sequence>
<keyword evidence="5 9" id="KW-0460">Magnesium</keyword>
<dbReference type="InterPro" id="IPR029054">
    <property type="entry name" value="dUTPase-like"/>
</dbReference>
<comment type="similarity">
    <text evidence="3 9">Belongs to the dUTPase family.</text>
</comment>
<dbReference type="GO" id="GO:0000287">
    <property type="term" value="F:magnesium ion binding"/>
    <property type="evidence" value="ECO:0007669"/>
    <property type="project" value="UniProtKB-UniRule"/>
</dbReference>
<dbReference type="Proteomes" id="UP001458880">
    <property type="component" value="Unassembled WGS sequence"/>
</dbReference>
<dbReference type="NCBIfam" id="NF001862">
    <property type="entry name" value="PRK00601.1"/>
    <property type="match status" value="1"/>
</dbReference>
<evidence type="ECO:0000256" key="5">
    <source>
        <dbReference type="ARBA" id="ARBA00022842"/>
    </source>
</evidence>
<proteinExistence type="inferred from homology"/>
<dbReference type="InterPro" id="IPR008181">
    <property type="entry name" value="dUTPase"/>
</dbReference>
<evidence type="ECO:0000256" key="8">
    <source>
        <dbReference type="ARBA" id="ARBA00057946"/>
    </source>
</evidence>
<keyword evidence="6 9" id="KW-0546">Nucleotide metabolism</keyword>
<keyword evidence="9" id="KW-0479">Metal-binding</keyword>
<dbReference type="PANTHER" id="PTHR11241:SF0">
    <property type="entry name" value="DEOXYURIDINE 5'-TRIPHOSPHATE NUCLEOTIDOHYDROLASE"/>
    <property type="match status" value="1"/>
</dbReference>
<evidence type="ECO:0000256" key="3">
    <source>
        <dbReference type="ARBA" id="ARBA00006581"/>
    </source>
</evidence>
<dbReference type="InterPro" id="IPR033704">
    <property type="entry name" value="dUTPase_trimeric"/>
</dbReference>
<keyword evidence="4 9" id="KW-0378">Hydrolase</keyword>
<comment type="function">
    <text evidence="8">Catalyzes the cleavage of 2'-deoxyuridine 5'-triphosphate (dUTP) into 2'-deoxyuridine 5'-monophosphate (dUMP) and inorganic pyrophosphate and through its action efficiently prevents uracil misincorporation into DNA and at the same time provides dUMP, the substrate for de novo thymidylate biosynthesis. Inhibits peroxisome proliferator-activated receptor (PPAR) activity by binding of its N-terminal to PPAR, preventing the latter's dimerization with retinoid X receptor. Essential for embryonic development.</text>
</comment>
<dbReference type="CDD" id="cd07557">
    <property type="entry name" value="trimeric_dUTPase"/>
    <property type="match status" value="1"/>
</dbReference>
<dbReference type="InterPro" id="IPR036157">
    <property type="entry name" value="dUTPase-like_sf"/>
</dbReference>
<evidence type="ECO:0000313" key="12">
    <source>
        <dbReference type="Proteomes" id="UP001458880"/>
    </source>
</evidence>
<reference evidence="11 12" key="1">
    <citation type="journal article" date="2024" name="BMC Genomics">
        <title>De novo assembly and annotation of Popillia japonica's genome with initial clues to its potential as an invasive pest.</title>
        <authorList>
            <person name="Cucini C."/>
            <person name="Boschi S."/>
            <person name="Funari R."/>
            <person name="Cardaioli E."/>
            <person name="Iannotti N."/>
            <person name="Marturano G."/>
            <person name="Paoli F."/>
            <person name="Bruttini M."/>
            <person name="Carapelli A."/>
            <person name="Frati F."/>
            <person name="Nardi F."/>
        </authorList>
    </citation>
    <scope>NUCLEOTIDE SEQUENCE [LARGE SCALE GENOMIC DNA]</scope>
    <source>
        <strain evidence="11">DMR45628</strain>
    </source>
</reference>
<evidence type="ECO:0000259" key="10">
    <source>
        <dbReference type="Pfam" id="PF00692"/>
    </source>
</evidence>
<comment type="function">
    <text evidence="9">Involved in nucleotide metabolism via production of dUMP, the immediate precursor of thymidine nucleotides, and decreases the intracellular concentration of dUTP so that uracil cannot be incorporated into DNA.</text>
</comment>
<dbReference type="NCBIfam" id="TIGR00576">
    <property type="entry name" value="dut"/>
    <property type="match status" value="1"/>
</dbReference>
<evidence type="ECO:0000256" key="6">
    <source>
        <dbReference type="ARBA" id="ARBA00023080"/>
    </source>
</evidence>
<dbReference type="GO" id="GO:0004170">
    <property type="term" value="F:dUTP diphosphatase activity"/>
    <property type="evidence" value="ECO:0007669"/>
    <property type="project" value="UniProtKB-UniRule"/>
</dbReference>
<feature type="domain" description="dUTPase-like" evidence="10">
    <location>
        <begin position="21"/>
        <end position="147"/>
    </location>
</feature>
<evidence type="ECO:0000256" key="7">
    <source>
        <dbReference type="ARBA" id="ARBA00047686"/>
    </source>
</evidence>
<dbReference type="FunFam" id="2.70.40.10:FF:000004">
    <property type="entry name" value="Deoxyuridine triphosphatase"/>
    <property type="match status" value="1"/>
</dbReference>
<name>A0AAW1JZ81_POPJA</name>
<comment type="cofactor">
    <cofactor evidence="1 9">
        <name>Mg(2+)</name>
        <dbReference type="ChEBI" id="CHEBI:18420"/>
    </cofactor>
</comment>
<dbReference type="EC" id="3.6.1.23" evidence="9"/>
<evidence type="ECO:0000256" key="9">
    <source>
        <dbReference type="RuleBase" id="RU367024"/>
    </source>
</evidence>
<dbReference type="AlphaFoldDB" id="A0AAW1JZ81"/>
<dbReference type="Pfam" id="PF00692">
    <property type="entry name" value="dUTPase"/>
    <property type="match status" value="1"/>
</dbReference>
<dbReference type="GO" id="GO:0006226">
    <property type="term" value="P:dUMP biosynthetic process"/>
    <property type="evidence" value="ECO:0007669"/>
    <property type="project" value="UniProtKB-UniRule"/>
</dbReference>
<dbReference type="PANTHER" id="PTHR11241">
    <property type="entry name" value="DEOXYURIDINE 5'-TRIPHOSPHATE NUCLEOTIDOHYDROLASE"/>
    <property type="match status" value="1"/>
</dbReference>
<organism evidence="11 12">
    <name type="scientific">Popillia japonica</name>
    <name type="common">Japanese beetle</name>
    <dbReference type="NCBI Taxonomy" id="7064"/>
    <lineage>
        <taxon>Eukaryota</taxon>
        <taxon>Metazoa</taxon>
        <taxon>Ecdysozoa</taxon>
        <taxon>Arthropoda</taxon>
        <taxon>Hexapoda</taxon>
        <taxon>Insecta</taxon>
        <taxon>Pterygota</taxon>
        <taxon>Neoptera</taxon>
        <taxon>Endopterygota</taxon>
        <taxon>Coleoptera</taxon>
        <taxon>Polyphaga</taxon>
        <taxon>Scarabaeiformia</taxon>
        <taxon>Scarabaeidae</taxon>
        <taxon>Rutelinae</taxon>
        <taxon>Popillia</taxon>
    </lineage>
</organism>
<accession>A0AAW1JZ81</accession>
<dbReference type="SUPFAM" id="SSF51283">
    <property type="entry name" value="dUTPase-like"/>
    <property type="match status" value="1"/>
</dbReference>
<keyword evidence="12" id="KW-1185">Reference proteome</keyword>
<comment type="pathway">
    <text evidence="2 9">Pyrimidine metabolism; dUMP biosynthesis; dUMP from dCTP (dUTP route): step 2/2.</text>
</comment>
<evidence type="ECO:0000256" key="1">
    <source>
        <dbReference type="ARBA" id="ARBA00001946"/>
    </source>
</evidence>
<dbReference type="GO" id="GO:0046081">
    <property type="term" value="P:dUTP catabolic process"/>
    <property type="evidence" value="ECO:0007669"/>
    <property type="project" value="UniProtKB-UniRule"/>
</dbReference>
<evidence type="ECO:0000256" key="2">
    <source>
        <dbReference type="ARBA" id="ARBA00005142"/>
    </source>
</evidence>
<gene>
    <name evidence="11" type="ORF">QE152_g25802</name>
</gene>
<dbReference type="Gene3D" id="2.70.40.10">
    <property type="match status" value="1"/>
</dbReference>
<evidence type="ECO:0000313" key="11">
    <source>
        <dbReference type="EMBL" id="KAK9710816.1"/>
    </source>
</evidence>
<dbReference type="EMBL" id="JASPKY010000288">
    <property type="protein sequence ID" value="KAK9710816.1"/>
    <property type="molecule type" value="Genomic_DNA"/>
</dbReference>
<comment type="catalytic activity">
    <reaction evidence="7 9">
        <text>dUTP + H2O = dUMP + diphosphate + H(+)</text>
        <dbReference type="Rhea" id="RHEA:10248"/>
        <dbReference type="ChEBI" id="CHEBI:15377"/>
        <dbReference type="ChEBI" id="CHEBI:15378"/>
        <dbReference type="ChEBI" id="CHEBI:33019"/>
        <dbReference type="ChEBI" id="CHEBI:61555"/>
        <dbReference type="ChEBI" id="CHEBI:246422"/>
        <dbReference type="EC" id="3.6.1.23"/>
    </reaction>
</comment>